<reference evidence="2" key="1">
    <citation type="submission" date="2019-04" db="EMBL/GenBank/DDBJ databases">
        <authorList>
            <person name="Alioto T."/>
            <person name="Alioto T."/>
        </authorList>
    </citation>
    <scope>NUCLEOTIDE SEQUENCE [LARGE SCALE GENOMIC DNA]</scope>
</reference>
<feature type="non-terminal residue" evidence="2">
    <location>
        <position position="1"/>
    </location>
</feature>
<feature type="region of interest" description="Disordered" evidence="1">
    <location>
        <begin position="31"/>
        <end position="50"/>
    </location>
</feature>
<evidence type="ECO:0000256" key="1">
    <source>
        <dbReference type="SAM" id="MobiDB-lite"/>
    </source>
</evidence>
<evidence type="ECO:0000313" key="3">
    <source>
        <dbReference type="Proteomes" id="UP000335636"/>
    </source>
</evidence>
<keyword evidence="3" id="KW-1185">Reference proteome</keyword>
<dbReference type="AlphaFoldDB" id="A0A5E4CA96"/>
<organism evidence="2 3">
    <name type="scientific">Marmota monax</name>
    <name type="common">Woodchuck</name>
    <dbReference type="NCBI Taxonomy" id="9995"/>
    <lineage>
        <taxon>Eukaryota</taxon>
        <taxon>Metazoa</taxon>
        <taxon>Chordata</taxon>
        <taxon>Craniata</taxon>
        <taxon>Vertebrata</taxon>
        <taxon>Euteleostomi</taxon>
        <taxon>Mammalia</taxon>
        <taxon>Eutheria</taxon>
        <taxon>Euarchontoglires</taxon>
        <taxon>Glires</taxon>
        <taxon>Rodentia</taxon>
        <taxon>Sciuromorpha</taxon>
        <taxon>Sciuridae</taxon>
        <taxon>Xerinae</taxon>
        <taxon>Marmotini</taxon>
        <taxon>Marmota</taxon>
    </lineage>
</organism>
<dbReference type="EMBL" id="CABDUW010001058">
    <property type="protein sequence ID" value="VTJ78290.1"/>
    <property type="molecule type" value="Genomic_DNA"/>
</dbReference>
<sequence>AAWAKRTGPAILGSAADIWAALLGWSRGQPAASLQPGLTQPTQGHYSEGTADLEDTPSFFKMMEVFFHHGTSIVVDTPCNHVLSLFFLIWRNQRSWRLWRATEPQHSQHRKFCKGGILYSTD</sequence>
<dbReference type="Proteomes" id="UP000335636">
    <property type="component" value="Unassembled WGS sequence"/>
</dbReference>
<feature type="compositionally biased region" description="Polar residues" evidence="1">
    <location>
        <begin position="36"/>
        <end position="45"/>
    </location>
</feature>
<feature type="non-terminal residue" evidence="2">
    <location>
        <position position="122"/>
    </location>
</feature>
<proteinExistence type="predicted"/>
<evidence type="ECO:0000313" key="2">
    <source>
        <dbReference type="EMBL" id="VTJ78290.1"/>
    </source>
</evidence>
<name>A0A5E4CA96_MARMO</name>
<dbReference type="Gene3D" id="1.10.287.140">
    <property type="match status" value="1"/>
</dbReference>
<comment type="caution">
    <text evidence="2">The sequence shown here is derived from an EMBL/GenBank/DDBJ whole genome shotgun (WGS) entry which is preliminary data.</text>
</comment>
<accession>A0A5E4CA96</accession>
<gene>
    <name evidence="2" type="ORF">MONAX_5E014716</name>
</gene>
<protein>
    <submittedName>
        <fullName evidence="2">Uncharacterized protein</fullName>
    </submittedName>
</protein>